<reference evidence="8" key="1">
    <citation type="submission" date="2015-09" db="EMBL/GenBank/DDBJ databases">
        <authorList>
            <person name="Sai Rama Sridatta P."/>
        </authorList>
    </citation>
    <scope>NUCLEOTIDE SEQUENCE [LARGE SCALE GENOMIC DNA]</scope>
</reference>
<dbReference type="GO" id="GO:0051087">
    <property type="term" value="F:protein-folding chaperone binding"/>
    <property type="evidence" value="ECO:0007669"/>
    <property type="project" value="TreeGrafter"/>
</dbReference>
<accession>A0A4W6FC76</accession>
<evidence type="ECO:0000313" key="8">
    <source>
        <dbReference type="Proteomes" id="UP000314980"/>
    </source>
</evidence>
<comment type="subunit">
    <text evidence="5">Interacts with HSPA5/BiP; interaction is direct. Interacts with ERN1/IRE1 (via the luminal region). Interacts with DERL1.</text>
</comment>
<dbReference type="GeneTree" id="ENSGT00940000156246"/>
<dbReference type="PANTHER" id="PTHR44360">
    <property type="entry name" value="DNAJ HOMOLOG SUBFAMILY B MEMBER 9"/>
    <property type="match status" value="1"/>
</dbReference>
<dbReference type="STRING" id="8187.ENSLCAP00010048845"/>
<dbReference type="PROSITE" id="PS50076">
    <property type="entry name" value="DNAJ_2"/>
    <property type="match status" value="1"/>
</dbReference>
<organism evidence="7 8">
    <name type="scientific">Lates calcarifer</name>
    <name type="common">Barramundi</name>
    <name type="synonym">Holocentrus calcarifer</name>
    <dbReference type="NCBI Taxonomy" id="8187"/>
    <lineage>
        <taxon>Eukaryota</taxon>
        <taxon>Metazoa</taxon>
        <taxon>Chordata</taxon>
        <taxon>Craniata</taxon>
        <taxon>Vertebrata</taxon>
        <taxon>Euteleostomi</taxon>
        <taxon>Actinopterygii</taxon>
        <taxon>Neopterygii</taxon>
        <taxon>Teleostei</taxon>
        <taxon>Neoteleostei</taxon>
        <taxon>Acanthomorphata</taxon>
        <taxon>Carangaria</taxon>
        <taxon>Carangaria incertae sedis</taxon>
        <taxon>Centropomidae</taxon>
        <taxon>Lates</taxon>
    </lineage>
</organism>
<dbReference type="GO" id="GO:0005783">
    <property type="term" value="C:endoplasmic reticulum"/>
    <property type="evidence" value="ECO:0007669"/>
    <property type="project" value="TreeGrafter"/>
</dbReference>
<evidence type="ECO:0000256" key="1">
    <source>
        <dbReference type="ARBA" id="ARBA00023186"/>
    </source>
</evidence>
<dbReference type="InterPro" id="IPR051948">
    <property type="entry name" value="Hsp70_co-chaperone_J-domain"/>
</dbReference>
<dbReference type="PANTHER" id="PTHR44360:SF1">
    <property type="entry name" value="DNAJ HOMOLOG SUBFAMILY B MEMBER 9"/>
    <property type="match status" value="1"/>
</dbReference>
<dbReference type="InterPro" id="IPR001623">
    <property type="entry name" value="DnaJ_domain"/>
</dbReference>
<evidence type="ECO:0000256" key="2">
    <source>
        <dbReference type="ARBA" id="ARBA00040158"/>
    </source>
</evidence>
<dbReference type="Gene3D" id="1.10.287.110">
    <property type="entry name" value="DnaJ domain"/>
    <property type="match status" value="1"/>
</dbReference>
<evidence type="ECO:0000313" key="7">
    <source>
        <dbReference type="Ensembl" id="ENSLCAP00010048845.1"/>
    </source>
</evidence>
<reference evidence="7" key="2">
    <citation type="submission" date="2025-08" db="UniProtKB">
        <authorList>
            <consortium name="Ensembl"/>
        </authorList>
    </citation>
    <scope>IDENTIFICATION</scope>
</reference>
<keyword evidence="8" id="KW-1185">Reference proteome</keyword>
<dbReference type="GO" id="GO:0036503">
    <property type="term" value="P:ERAD pathway"/>
    <property type="evidence" value="ECO:0007669"/>
    <property type="project" value="TreeGrafter"/>
</dbReference>
<dbReference type="Pfam" id="PF00226">
    <property type="entry name" value="DnaJ"/>
    <property type="match status" value="1"/>
</dbReference>
<evidence type="ECO:0000256" key="4">
    <source>
        <dbReference type="ARBA" id="ARBA00045428"/>
    </source>
</evidence>
<name>A0A4W6FC76_LATCA</name>
<evidence type="ECO:0000259" key="6">
    <source>
        <dbReference type="PROSITE" id="PS50076"/>
    </source>
</evidence>
<evidence type="ECO:0000256" key="3">
    <source>
        <dbReference type="ARBA" id="ARBA00041533"/>
    </source>
</evidence>
<dbReference type="GO" id="GO:0051787">
    <property type="term" value="F:misfolded protein binding"/>
    <property type="evidence" value="ECO:0007669"/>
    <property type="project" value="TreeGrafter"/>
</dbReference>
<protein>
    <recommendedName>
        <fullName evidence="2">DnaJ homolog subfamily B member 9</fullName>
    </recommendedName>
    <alternativeName>
        <fullName evidence="3">Endoplasmic reticulum DNA J domain-containing protein 4</fullName>
    </alternativeName>
</protein>
<dbReference type="AlphaFoldDB" id="A0A4W6FC76"/>
<dbReference type="InParanoid" id="A0A4W6FC76"/>
<dbReference type="InterPro" id="IPR036869">
    <property type="entry name" value="J_dom_sf"/>
</dbReference>
<dbReference type="SUPFAM" id="SSF46565">
    <property type="entry name" value="Chaperone J-domain"/>
    <property type="match status" value="1"/>
</dbReference>
<sequence>MKGVNCIELCFKFVVFFFYTRKELMHVVNVDQVAILPLRRYAVKPALPDKLFLTRVQVPHLCSGAQHSMAVQGVFHWMQACVVLQLCLSEVLPASDTSRNYYETLHVEPTATDNQIKKAFRKLAVKYHPDKNKSADAEKTFREIAEAYTVLSNKERRKLYDSVGHEAFLNDEVSNDDDENEEDTGFHFSFSDFFHDFDDSPFGEEPHFHWTFHQEGEDEHSLYEHYTFEGPGSSFYFVDGDDSEEEYYY</sequence>
<dbReference type="CDD" id="cd06257">
    <property type="entry name" value="DnaJ"/>
    <property type="match status" value="1"/>
</dbReference>
<feature type="domain" description="J" evidence="6">
    <location>
        <begin position="100"/>
        <end position="164"/>
    </location>
</feature>
<keyword evidence="1" id="KW-0143">Chaperone</keyword>
<dbReference type="SMART" id="SM00271">
    <property type="entry name" value="DnaJ"/>
    <property type="match status" value="1"/>
</dbReference>
<dbReference type="Ensembl" id="ENSLCAT00010050064.1">
    <property type="protein sequence ID" value="ENSLCAP00010048845.1"/>
    <property type="gene ID" value="ENSLCAG00010022715.1"/>
</dbReference>
<dbReference type="PRINTS" id="PR00625">
    <property type="entry name" value="JDOMAIN"/>
</dbReference>
<proteinExistence type="predicted"/>
<evidence type="ECO:0000256" key="5">
    <source>
        <dbReference type="ARBA" id="ARBA00046365"/>
    </source>
</evidence>
<dbReference type="Proteomes" id="UP000314980">
    <property type="component" value="Unassembled WGS sequence"/>
</dbReference>
<comment type="function">
    <text evidence="4">Co-chaperone for Hsp70 protein HSPA5/BiP that acts as a key repressor of the ERN1/IRE1-mediated unfolded protein response (UPR). J domain-containing co-chaperones stimulate the ATPase activity of Hsp70 proteins and are required for efficient substrate recognition by Hsp70 proteins. In the unstressed endoplasmic reticulum, interacts with the luminal region of ERN1/IRE1 and selectively recruits HSPA5/BiP: HSPA5/BiP disrupts the dimerization of the active ERN1/IRE1 luminal region, thereby inactivating ERN1/IRE1. Also involved in endoplasmic reticulum-associated degradation (ERAD) of misfolded proteins. Required for survival of B-cell progenitors and normal antibody production.</text>
</comment>
<reference evidence="7" key="3">
    <citation type="submission" date="2025-09" db="UniProtKB">
        <authorList>
            <consortium name="Ensembl"/>
        </authorList>
    </citation>
    <scope>IDENTIFICATION</scope>
</reference>